<reference evidence="2 3" key="1">
    <citation type="journal article" date="2022" name="Microbiol. Resour. Announc.">
        <title>Complete Genome Sequences of Thermus Strains Isolated from Senami Hot Spring in Japan.</title>
        <authorList>
            <person name="Miyazaki K."/>
        </authorList>
    </citation>
    <scope>NUCLEOTIDE SEQUENCE [LARGE SCALE GENOMIC DNA]</scope>
    <source>
        <strain evidence="2 3">SNM4-1</strain>
        <plasmid evidence="2 3">pTbrSNM4-1b</plasmid>
    </source>
</reference>
<organism evidence="2 3">
    <name type="scientific">Thermus brockianus</name>
    <dbReference type="NCBI Taxonomy" id="56956"/>
    <lineage>
        <taxon>Bacteria</taxon>
        <taxon>Thermotogati</taxon>
        <taxon>Deinococcota</taxon>
        <taxon>Deinococci</taxon>
        <taxon>Thermales</taxon>
        <taxon>Thermaceae</taxon>
        <taxon>Thermus</taxon>
    </lineage>
</organism>
<geneLocation type="plasmid" evidence="2 3">
    <name>pTbrSNM4-1b</name>
</geneLocation>
<sequence length="936" mass="106975">MSLLVDNPIVNSPLEEPSRYWAYEEGQPVLKEGRRPAGYYFKARARGPQMALLEEEFVPLEVVNAIRQRVKAWREQGYPGVTPITRQLLNHWNRPDRERKLFFCQREAAETLIWLVEAPPGEKQGIAIPRDNGLVRYACKMATGSGKTVVMGMVIAWQVLNKLANPQDRRFSDAVLLVCPNLTIKERLQVLLPWKPGNYCEKFDLVPRGFLERLQQGRFQITNWHLFQPRDDSRSRSVVQRGPEGDAAFCQRVLRELGNKQNILVINDEAHHAYRPAPLPEGLREQLSLEEIAEREEATVWVSGLDRIHAVRGINFCADFSATPFYIKGSGYEEGAPFPWIVSDFGLVDAIESGIVKIPRVPVDDNTGALIPAYFRLWEWINSRLPASERQTARRRAKPESVLREAEGALTTLASEWKKTFEAFQQASSPVPPVMIVVCDNTDLAKLVHEHIASGATGATGGVFEELKNQPGQEVTFRIDTKLLAEAESAIEGETKQEVAERLRKVVDTIGKTEWEGEGDPPGKNIRCVVSVGMLNEGWDAQNVTQILGLRAFTSQLLCEQVVGRGLRRMNYDDFSEPEYVDVYGVPFEVIPVKKKPTGRSEVQKVSTLVRALPERKHLEITFPRVEGYVFDVRSRIRLNLDQVPYLEVAPTQEPTEVVSKPAVGYRIGRPDRLGPGPEVVHDRNPFHREKRLQATVYEIAAELTRRLKEKREEWSARHVLFPQVLEAVWRYIEERVILTDPDTPLEEIALLRYKQRIIERLTEAIEPDTEAGEPPLLPVIERFRPIGSTSEVLFRTVRSCVGTVKSHISHVVLDAPGWEHSVAYQLERIPEVIAYARNDHLDFTIPYEWEGVRHEYRPDYLIRWRMPDGGEVKIILEVKGFTTEQDRQKETAARRWVRAVNHHGGFGKWAFYLCEEPRDIRRKIEEALKKQLELA</sequence>
<evidence type="ECO:0000313" key="3">
    <source>
        <dbReference type="Proteomes" id="UP000831120"/>
    </source>
</evidence>
<dbReference type="EMBL" id="AP025594">
    <property type="protein sequence ID" value="BDG17684.1"/>
    <property type="molecule type" value="Genomic_DNA"/>
</dbReference>
<dbReference type="PANTHER" id="PTHR47396:SF1">
    <property type="entry name" value="ATP-DEPENDENT HELICASE IRC3-RELATED"/>
    <property type="match status" value="1"/>
</dbReference>
<dbReference type="InterPro" id="IPR027417">
    <property type="entry name" value="P-loop_NTPase"/>
</dbReference>
<evidence type="ECO:0000313" key="2">
    <source>
        <dbReference type="EMBL" id="BDG17684.1"/>
    </source>
</evidence>
<dbReference type="Gene3D" id="3.40.91.30">
    <property type="match status" value="1"/>
</dbReference>
<gene>
    <name evidence="2" type="ORF">TbrSNM41_24180</name>
</gene>
<dbReference type="NCBIfam" id="NF046055">
    <property type="entry name" value="restr_BPTD_3080"/>
    <property type="match status" value="1"/>
</dbReference>
<keyword evidence="2" id="KW-0614">Plasmid</keyword>
<dbReference type="SUPFAM" id="SSF52540">
    <property type="entry name" value="P-loop containing nucleoside triphosphate hydrolases"/>
    <property type="match status" value="2"/>
</dbReference>
<protein>
    <recommendedName>
        <fullName evidence="1">Helicase/UvrB N-terminal domain-containing protein</fullName>
    </recommendedName>
</protein>
<dbReference type="Proteomes" id="UP000831120">
    <property type="component" value="Plasmid pTbrSNM4-1b"/>
</dbReference>
<dbReference type="Pfam" id="PF04851">
    <property type="entry name" value="ResIII"/>
    <property type="match status" value="1"/>
</dbReference>
<name>A0ABM7XMT9_THEBO</name>
<proteinExistence type="predicted"/>
<feature type="domain" description="Helicase/UvrB N-terminal" evidence="1">
    <location>
        <begin position="102"/>
        <end position="297"/>
    </location>
</feature>
<dbReference type="PANTHER" id="PTHR47396">
    <property type="entry name" value="TYPE I RESTRICTION ENZYME ECOKI R PROTEIN"/>
    <property type="match status" value="1"/>
</dbReference>
<accession>A0ABM7XMT9</accession>
<evidence type="ECO:0000259" key="1">
    <source>
        <dbReference type="Pfam" id="PF04851"/>
    </source>
</evidence>
<keyword evidence="3" id="KW-1185">Reference proteome</keyword>
<dbReference type="Gene3D" id="3.40.50.300">
    <property type="entry name" value="P-loop containing nucleotide triphosphate hydrolases"/>
    <property type="match status" value="2"/>
</dbReference>
<dbReference type="InterPro" id="IPR006935">
    <property type="entry name" value="Helicase/UvrB_N"/>
</dbReference>
<dbReference type="InterPro" id="IPR050742">
    <property type="entry name" value="Helicase_Restrict-Modif_Enz"/>
</dbReference>